<accession>A0AAV5ALN6</accession>
<dbReference type="AlphaFoldDB" id="A0AAV5ALN6"/>
<dbReference type="Gene3D" id="1.10.630.10">
    <property type="entry name" value="Cytochrome P450"/>
    <property type="match status" value="1"/>
</dbReference>
<keyword evidence="7 9" id="KW-0503">Monooxygenase</keyword>
<dbReference type="GO" id="GO:0020037">
    <property type="term" value="F:heme binding"/>
    <property type="evidence" value="ECO:0007669"/>
    <property type="project" value="InterPro"/>
</dbReference>
<gene>
    <name evidence="10" type="ORF">Clacol_009636</name>
</gene>
<evidence type="ECO:0008006" key="12">
    <source>
        <dbReference type="Google" id="ProtNLM"/>
    </source>
</evidence>
<evidence type="ECO:0000256" key="9">
    <source>
        <dbReference type="RuleBase" id="RU000461"/>
    </source>
</evidence>
<dbReference type="PANTHER" id="PTHR24305">
    <property type="entry name" value="CYTOCHROME P450"/>
    <property type="match status" value="1"/>
</dbReference>
<evidence type="ECO:0000256" key="2">
    <source>
        <dbReference type="ARBA" id="ARBA00005179"/>
    </source>
</evidence>
<evidence type="ECO:0000256" key="8">
    <source>
        <dbReference type="PIRSR" id="PIRSR602403-1"/>
    </source>
</evidence>
<dbReference type="GO" id="GO:0004497">
    <property type="term" value="F:monooxygenase activity"/>
    <property type="evidence" value="ECO:0007669"/>
    <property type="project" value="UniProtKB-KW"/>
</dbReference>
<evidence type="ECO:0000256" key="6">
    <source>
        <dbReference type="ARBA" id="ARBA00023004"/>
    </source>
</evidence>
<dbReference type="Proteomes" id="UP001050691">
    <property type="component" value="Unassembled WGS sequence"/>
</dbReference>
<evidence type="ECO:0000256" key="4">
    <source>
        <dbReference type="ARBA" id="ARBA00022723"/>
    </source>
</evidence>
<keyword evidence="5 9" id="KW-0560">Oxidoreductase</keyword>
<dbReference type="GO" id="GO:0005506">
    <property type="term" value="F:iron ion binding"/>
    <property type="evidence" value="ECO:0007669"/>
    <property type="project" value="InterPro"/>
</dbReference>
<feature type="binding site" description="axial binding residue" evidence="8">
    <location>
        <position position="374"/>
    </location>
    <ligand>
        <name>heme</name>
        <dbReference type="ChEBI" id="CHEBI:30413"/>
    </ligand>
    <ligandPart>
        <name>Fe</name>
        <dbReference type="ChEBI" id="CHEBI:18248"/>
    </ligandPart>
</feature>
<evidence type="ECO:0000256" key="7">
    <source>
        <dbReference type="ARBA" id="ARBA00023033"/>
    </source>
</evidence>
<dbReference type="PRINTS" id="PR00385">
    <property type="entry name" value="P450"/>
</dbReference>
<evidence type="ECO:0000313" key="11">
    <source>
        <dbReference type="Proteomes" id="UP001050691"/>
    </source>
</evidence>
<dbReference type="InterPro" id="IPR001128">
    <property type="entry name" value="Cyt_P450"/>
</dbReference>
<comment type="cofactor">
    <cofactor evidence="1 8">
        <name>heme</name>
        <dbReference type="ChEBI" id="CHEBI:30413"/>
    </cofactor>
</comment>
<evidence type="ECO:0000256" key="5">
    <source>
        <dbReference type="ARBA" id="ARBA00023002"/>
    </source>
</evidence>
<evidence type="ECO:0000256" key="1">
    <source>
        <dbReference type="ARBA" id="ARBA00001971"/>
    </source>
</evidence>
<comment type="similarity">
    <text evidence="3 9">Belongs to the cytochrome P450 family.</text>
</comment>
<dbReference type="Pfam" id="PF00067">
    <property type="entry name" value="p450"/>
    <property type="match status" value="1"/>
</dbReference>
<protein>
    <recommendedName>
        <fullName evidence="12">Cytochrome P450</fullName>
    </recommendedName>
</protein>
<organism evidence="10 11">
    <name type="scientific">Clathrus columnatus</name>
    <dbReference type="NCBI Taxonomy" id="1419009"/>
    <lineage>
        <taxon>Eukaryota</taxon>
        <taxon>Fungi</taxon>
        <taxon>Dikarya</taxon>
        <taxon>Basidiomycota</taxon>
        <taxon>Agaricomycotina</taxon>
        <taxon>Agaricomycetes</taxon>
        <taxon>Phallomycetidae</taxon>
        <taxon>Phallales</taxon>
        <taxon>Clathraceae</taxon>
        <taxon>Clathrus</taxon>
    </lineage>
</organism>
<evidence type="ECO:0000313" key="10">
    <source>
        <dbReference type="EMBL" id="GJJ15360.1"/>
    </source>
</evidence>
<sequence length="431" mass="49339">MPNQWYLLSCLLSGPNHIATTNASSIPIILGEGPFRKSARYLTIVPPGDSGSLLATLDPHEHAKRRHIWEKGMNSKAVQGYKEVIHNRIQELVVILSQQQGQDLNLSTWLSYCSFDIMGDLAFNGQFNVMQTGSSEFVKKLQIFKKALGMQDYLMVLTWLRQYIPYVRKRYLNQAFWLVEFSMRAITQRMKEGSRYKDYFYHLLDEEHGGENALPLQIIFREANLIIPAGYDSTATANCHAFFYLLSNPTCFKKLRDEVHLHFSTVDEVYLNDDLVQNLPYLNAVINETLRLAPSLASGTQRYLPKGSANGGIKLGNTWIPEGTYIQIHTYSLHRNPKYFSPDPEAFHPERWLEDGYNTDRAAFVPFSYGPTNCIGKQIALLTLRKTICAMIVSFDFELSPEVNPVKWAEDTTERFILGRGELYAKVRKRS</sequence>
<dbReference type="PROSITE" id="PS00086">
    <property type="entry name" value="CYTOCHROME_P450"/>
    <property type="match status" value="1"/>
</dbReference>
<dbReference type="PRINTS" id="PR00465">
    <property type="entry name" value="EP450IV"/>
</dbReference>
<dbReference type="SUPFAM" id="SSF48264">
    <property type="entry name" value="Cytochrome P450"/>
    <property type="match status" value="1"/>
</dbReference>
<keyword evidence="8 9" id="KW-0349">Heme</keyword>
<name>A0AAV5ALN6_9AGAM</name>
<dbReference type="InterPro" id="IPR002403">
    <property type="entry name" value="Cyt_P450_E_grp-IV"/>
</dbReference>
<dbReference type="InterPro" id="IPR050121">
    <property type="entry name" value="Cytochrome_P450_monoxygenase"/>
</dbReference>
<comment type="pathway">
    <text evidence="2">Secondary metabolite biosynthesis.</text>
</comment>
<keyword evidence="4 8" id="KW-0479">Metal-binding</keyword>
<proteinExistence type="inferred from homology"/>
<keyword evidence="6 8" id="KW-0408">Iron</keyword>
<keyword evidence="11" id="KW-1185">Reference proteome</keyword>
<evidence type="ECO:0000256" key="3">
    <source>
        <dbReference type="ARBA" id="ARBA00010617"/>
    </source>
</evidence>
<comment type="caution">
    <text evidence="10">The sequence shown here is derived from an EMBL/GenBank/DDBJ whole genome shotgun (WGS) entry which is preliminary data.</text>
</comment>
<dbReference type="InterPro" id="IPR036396">
    <property type="entry name" value="Cyt_P450_sf"/>
</dbReference>
<dbReference type="PANTHER" id="PTHR24305:SF187">
    <property type="entry name" value="P450, PUTATIVE (EUROFUNG)-RELATED"/>
    <property type="match status" value="1"/>
</dbReference>
<dbReference type="InterPro" id="IPR017972">
    <property type="entry name" value="Cyt_P450_CS"/>
</dbReference>
<reference evidence="10" key="1">
    <citation type="submission" date="2021-10" db="EMBL/GenBank/DDBJ databases">
        <title>De novo Genome Assembly of Clathrus columnatus (Basidiomycota, Fungi) Using Illumina and Nanopore Sequence Data.</title>
        <authorList>
            <person name="Ogiso-Tanaka E."/>
            <person name="Itagaki H."/>
            <person name="Hosoya T."/>
            <person name="Hosaka K."/>
        </authorList>
    </citation>
    <scope>NUCLEOTIDE SEQUENCE</scope>
    <source>
        <strain evidence="10">MO-923</strain>
    </source>
</reference>
<dbReference type="GO" id="GO:0016705">
    <property type="term" value="F:oxidoreductase activity, acting on paired donors, with incorporation or reduction of molecular oxygen"/>
    <property type="evidence" value="ECO:0007669"/>
    <property type="project" value="InterPro"/>
</dbReference>
<dbReference type="EMBL" id="BPWL01000011">
    <property type="protein sequence ID" value="GJJ15360.1"/>
    <property type="molecule type" value="Genomic_DNA"/>
</dbReference>